<feature type="coiled-coil region" evidence="1">
    <location>
        <begin position="288"/>
        <end position="315"/>
    </location>
</feature>
<name>A0AAW5KQH7_9FIRM</name>
<feature type="region of interest" description="Disordered" evidence="2">
    <location>
        <begin position="1280"/>
        <end position="1306"/>
    </location>
</feature>
<dbReference type="GO" id="GO:0003697">
    <property type="term" value="F:single-stranded DNA binding"/>
    <property type="evidence" value="ECO:0007669"/>
    <property type="project" value="InterPro"/>
</dbReference>
<organism evidence="6 7">
    <name type="scientific">Ruminococcus bicirculans</name>
    <name type="common">ex Wegman et al. 2014</name>
    <dbReference type="NCBI Taxonomy" id="1160721"/>
    <lineage>
        <taxon>Bacteria</taxon>
        <taxon>Bacillati</taxon>
        <taxon>Bacillota</taxon>
        <taxon>Clostridia</taxon>
        <taxon>Eubacteriales</taxon>
        <taxon>Oscillospiraceae</taxon>
        <taxon>Ruminococcus</taxon>
    </lineage>
</organism>
<dbReference type="Pfam" id="PF08401">
    <property type="entry name" value="ArdcN"/>
    <property type="match status" value="1"/>
</dbReference>
<protein>
    <submittedName>
        <fullName evidence="6">YodL domain-containing protein</fullName>
    </submittedName>
</protein>
<evidence type="ECO:0000259" key="4">
    <source>
        <dbReference type="Pfam" id="PF12960"/>
    </source>
</evidence>
<keyword evidence="1" id="KW-0175">Coiled coil</keyword>
<dbReference type="RefSeq" id="WP_256322093.1">
    <property type="nucleotide sequence ID" value="NZ_JANGCN010000016.1"/>
</dbReference>
<sequence length="1306" mass="147574">MVYTRKGYTPEERAAYNAQKQAEMDEMIKRIDEGVKAVFQSDKYKEYLKFASKFTDYSARNTLLINLQRPDATLVAAYGKWKQLGRQVERGQMGIEILAPVAYKTNQVLETERPAVDEFGNQLYNPDGTEKMETVEKPMTGLAFKKVYVFDVSQTIGKELPDPVTELTGDIDSARKEAVFAALKKVTGIDIEFKDIKGGAKGYYSATNNEIVIKSGMSDAQTLKTAFHEAAHNLLHDPAKDIVTNKSPRNEKEVQAESVAFMVAERFGIDTSEYSFPYIASWSDGKQLEQLKSALQEIQEAAKKISSEIESELLKLQKRNLTMDEKLADTELNNIQKAEFLIEDCADRGVNFSKEDTDKILDFAGNHENISDTVQLVTDMEEIQRQRDSYGYDFTYMTPIDTKEAALESYDRGEAVYLLYPDNTEGMAESRSEIENFEGYFGIEKEPSPDVVREQNSELIPVSKEIALEMWDKDLDVYVDGVRAESREDIENAPETAKLYLSEFQYTAQLEFEKSQRGYVDRTAEPASKNPNVIGNTPYKELGEKGQLEYFKDLKTRHALNVAKQLDEDGVKFSGLKKGNVTTITINKADKEKYEAAVAKVKASYSKSKEQAAEPKEQKVNDKKPKAEPVSKNPNVIGNTPYDELGEKGQLEYITKLKTRHALNIAKQLDEDGVKFSGLKKGTVTTITINKADKEKYEAAVARVKESYSKSKEQTAEPLADKTPVPKPAPKKPVNIAADIDKAISDSNYELYRYNLKQAAATVIEEHGAEKVSRTLAEYISRHDYDGRISEKNKEWAKSFDIPENRYPPVFHTHPAVLDGFITEAQVQIKALENSVSQPELPDVCKDKFLLPVERVELRDDHRGIPETKYYDSSVNEYFVDGIGWLDNAAYDREQKFSELSPKDFYAKVTQINCSYVDTEGRTGQIDVSKKDYDILTEKTYSKENSEAYKAAKDKLEQRKREAGIKPKPVEYYAVRQTADRKFAVATISADGLVTVAKAGIATIEEAKKALLDIYKSKQSTVKCEFVHPQTLDEKSAEIYRSQTKELPAVTYRITPNPDKKSPDTHILQEYVKNGDDTYAIGKVMAKGDYEKCNSRLANLINPPKIEAPVKTFEIYQIRRVDETRDVRFEPYERLLKAGLKPDFKTYDKMYEADVSMLSGKSTGEKLESAFYVFNQERPEDFKGHSLSVSDVVVLDDTAYYVDSVGFKPLKDFIPLEIQQSRFLDTLPQTLKGIPDNAVELEAVSDKALKLNIPPEIIREACDMVNGGESLDNMANAYEEKFTEKNAPAEEAPEIEKPKPQKKPKL</sequence>
<dbReference type="Pfam" id="PF12960">
    <property type="entry name" value="DUF3849"/>
    <property type="match status" value="1"/>
</dbReference>
<evidence type="ECO:0000313" key="7">
    <source>
        <dbReference type="Proteomes" id="UP001206236"/>
    </source>
</evidence>
<evidence type="ECO:0000313" key="6">
    <source>
        <dbReference type="EMBL" id="MCQ5153291.1"/>
    </source>
</evidence>
<feature type="compositionally biased region" description="Basic and acidic residues" evidence="2">
    <location>
        <begin position="607"/>
        <end position="629"/>
    </location>
</feature>
<dbReference type="InterPro" id="IPR013610">
    <property type="entry name" value="ArdC_N"/>
</dbReference>
<feature type="domain" description="DUF3849" evidence="4">
    <location>
        <begin position="738"/>
        <end position="826"/>
    </location>
</feature>
<evidence type="ECO:0000259" key="5">
    <source>
        <dbReference type="Pfam" id="PF14191"/>
    </source>
</evidence>
<feature type="domain" description="YodL-like" evidence="5">
    <location>
        <begin position="1113"/>
        <end position="1212"/>
    </location>
</feature>
<gene>
    <name evidence="6" type="ORF">NE632_08200</name>
</gene>
<feature type="compositionally biased region" description="Basic and acidic residues" evidence="2">
    <location>
        <begin position="1280"/>
        <end position="1299"/>
    </location>
</feature>
<evidence type="ECO:0000256" key="1">
    <source>
        <dbReference type="SAM" id="Coils"/>
    </source>
</evidence>
<accession>A0AAW5KQH7</accession>
<dbReference type="InterPro" id="IPR024383">
    <property type="entry name" value="DUF3849"/>
</dbReference>
<feature type="region of interest" description="Disordered" evidence="2">
    <location>
        <begin position="605"/>
        <end position="643"/>
    </location>
</feature>
<dbReference type="Pfam" id="PF14191">
    <property type="entry name" value="YodL"/>
    <property type="match status" value="1"/>
</dbReference>
<dbReference type="Proteomes" id="UP001206236">
    <property type="component" value="Unassembled WGS sequence"/>
</dbReference>
<dbReference type="Gene3D" id="1.10.10.2910">
    <property type="match status" value="1"/>
</dbReference>
<dbReference type="EMBL" id="JANGCN010000016">
    <property type="protein sequence ID" value="MCQ5153291.1"/>
    <property type="molecule type" value="Genomic_DNA"/>
</dbReference>
<evidence type="ECO:0000256" key="2">
    <source>
        <dbReference type="SAM" id="MobiDB-lite"/>
    </source>
</evidence>
<feature type="domain" description="N-terminal" evidence="3">
    <location>
        <begin position="21"/>
        <end position="132"/>
    </location>
</feature>
<reference evidence="6" key="1">
    <citation type="submission" date="2022-06" db="EMBL/GenBank/DDBJ databases">
        <title>Isolation of gut microbiota from human fecal samples.</title>
        <authorList>
            <person name="Pamer E.G."/>
            <person name="Barat B."/>
            <person name="Waligurski E."/>
            <person name="Medina S."/>
            <person name="Paddock L."/>
            <person name="Mostad J."/>
        </authorList>
    </citation>
    <scope>NUCLEOTIDE SEQUENCE</scope>
    <source>
        <strain evidence="6">DFI.5.57</strain>
    </source>
</reference>
<feature type="region of interest" description="Disordered" evidence="2">
    <location>
        <begin position="707"/>
        <end position="733"/>
    </location>
</feature>
<proteinExistence type="predicted"/>
<evidence type="ECO:0000259" key="3">
    <source>
        <dbReference type="Pfam" id="PF08401"/>
    </source>
</evidence>
<dbReference type="InterPro" id="IPR025923">
    <property type="entry name" value="YodL-like_dom"/>
</dbReference>
<comment type="caution">
    <text evidence="6">The sequence shown here is derived from an EMBL/GenBank/DDBJ whole genome shotgun (WGS) entry which is preliminary data.</text>
</comment>